<feature type="domain" description="CCHC-type" evidence="3">
    <location>
        <begin position="46"/>
        <end position="61"/>
    </location>
</feature>
<reference evidence="4" key="1">
    <citation type="submission" date="2023-04" db="EMBL/GenBank/DDBJ databases">
        <title>Phytophthora fragariaefolia NBRC 109709.</title>
        <authorList>
            <person name="Ichikawa N."/>
            <person name="Sato H."/>
            <person name="Tonouchi N."/>
        </authorList>
    </citation>
    <scope>NUCLEOTIDE SEQUENCE</scope>
    <source>
        <strain evidence="4">NBRC 109709</strain>
    </source>
</reference>
<dbReference type="InterPro" id="IPR036875">
    <property type="entry name" value="Znf_CCHC_sf"/>
</dbReference>
<keyword evidence="2" id="KW-0862">Zinc</keyword>
<dbReference type="GO" id="GO:0003676">
    <property type="term" value="F:nucleic acid binding"/>
    <property type="evidence" value="ECO:0007669"/>
    <property type="project" value="InterPro"/>
</dbReference>
<dbReference type="PANTHER" id="PTHR42648:SF28">
    <property type="entry name" value="TRANSPOSON-ENCODED PROTEIN WITH RIBONUCLEASE H-LIKE AND RETROVIRUS ZINC FINGER-LIKE DOMAINS"/>
    <property type="match status" value="1"/>
</dbReference>
<keyword evidence="2" id="KW-0863">Zinc-finger</keyword>
<dbReference type="GO" id="GO:0006508">
    <property type="term" value="P:proteolysis"/>
    <property type="evidence" value="ECO:0007669"/>
    <property type="project" value="UniProtKB-KW"/>
</dbReference>
<sequence length="368" mass="40813">MDYLQQAEELAHFAQAWELEPAKHKNLGREVVGVVGERRGKDTRSCYECCKPGHLRAACPKRTRGGTRKPGLTLAVSEGPGKQEEAWILDSGSSRHLIKNASWLDDVEDGEDECVQPDGNALKVTKRGTLTLRVTAGGEPRTVTLTNVYYAENVVHILISYGQPDQNGYSLMRKDDQRVVATHDGKTVASDVELRNGVLVVPGMVEPELERPTEVIMAALSNANEEPESASADVQLGTLVEFHQRLWHLNYDAVERLARDPSSGIQIAPLRRVNCLTCAQGKQPKNRQSQRDTGEHSSIDRIGGVICSDLKGPMTPRDRLGNRYMVIFVDHKSNYCRVFMAKTKDAAAEQFEHFCPFSRSGLIAIFTC</sequence>
<gene>
    <name evidence="4" type="ORF">Pfra01_001633100</name>
</gene>
<dbReference type="InterPro" id="IPR001878">
    <property type="entry name" value="Znf_CCHC"/>
</dbReference>
<dbReference type="GO" id="GO:0008233">
    <property type="term" value="F:peptidase activity"/>
    <property type="evidence" value="ECO:0007669"/>
    <property type="project" value="UniProtKB-KW"/>
</dbReference>
<dbReference type="OrthoDB" id="117847at2759"/>
<organism evidence="4 5">
    <name type="scientific">Phytophthora fragariaefolia</name>
    <dbReference type="NCBI Taxonomy" id="1490495"/>
    <lineage>
        <taxon>Eukaryota</taxon>
        <taxon>Sar</taxon>
        <taxon>Stramenopiles</taxon>
        <taxon>Oomycota</taxon>
        <taxon>Peronosporomycetes</taxon>
        <taxon>Peronosporales</taxon>
        <taxon>Peronosporaceae</taxon>
        <taxon>Phytophthora</taxon>
    </lineage>
</organism>
<dbReference type="PANTHER" id="PTHR42648">
    <property type="entry name" value="TRANSPOSASE, PUTATIVE-RELATED"/>
    <property type="match status" value="1"/>
</dbReference>
<dbReference type="EMBL" id="BSXT01001828">
    <property type="protein sequence ID" value="GMF45513.1"/>
    <property type="molecule type" value="Genomic_DNA"/>
</dbReference>
<dbReference type="PROSITE" id="PS50158">
    <property type="entry name" value="ZF_CCHC"/>
    <property type="match status" value="1"/>
</dbReference>
<evidence type="ECO:0000313" key="4">
    <source>
        <dbReference type="EMBL" id="GMF45513.1"/>
    </source>
</evidence>
<evidence type="ECO:0000259" key="3">
    <source>
        <dbReference type="PROSITE" id="PS50158"/>
    </source>
</evidence>
<evidence type="ECO:0000256" key="2">
    <source>
        <dbReference type="PROSITE-ProRule" id="PRU00047"/>
    </source>
</evidence>
<keyword evidence="2" id="KW-0479">Metal-binding</keyword>
<keyword evidence="1" id="KW-0645">Protease</keyword>
<accession>A0A9W6XRX3</accession>
<dbReference type="GO" id="GO:0008270">
    <property type="term" value="F:zinc ion binding"/>
    <property type="evidence" value="ECO:0007669"/>
    <property type="project" value="UniProtKB-KW"/>
</dbReference>
<evidence type="ECO:0000313" key="5">
    <source>
        <dbReference type="Proteomes" id="UP001165121"/>
    </source>
</evidence>
<evidence type="ECO:0000256" key="1">
    <source>
        <dbReference type="ARBA" id="ARBA00022670"/>
    </source>
</evidence>
<protein>
    <submittedName>
        <fullName evidence="4">Unnamed protein product</fullName>
    </submittedName>
</protein>
<name>A0A9W6XRX3_9STRA</name>
<dbReference type="AlphaFoldDB" id="A0A9W6XRX3"/>
<dbReference type="InterPro" id="IPR039537">
    <property type="entry name" value="Retrotran_Ty1/copia-like"/>
</dbReference>
<dbReference type="SUPFAM" id="SSF57756">
    <property type="entry name" value="Retrovirus zinc finger-like domains"/>
    <property type="match status" value="1"/>
</dbReference>
<dbReference type="Proteomes" id="UP001165121">
    <property type="component" value="Unassembled WGS sequence"/>
</dbReference>
<proteinExistence type="predicted"/>
<keyword evidence="5" id="KW-1185">Reference proteome</keyword>
<dbReference type="InterPro" id="IPR054722">
    <property type="entry name" value="PolX-like_BBD"/>
</dbReference>
<dbReference type="Pfam" id="PF22936">
    <property type="entry name" value="Pol_BBD"/>
    <property type="match status" value="1"/>
</dbReference>
<comment type="caution">
    <text evidence="4">The sequence shown here is derived from an EMBL/GenBank/DDBJ whole genome shotgun (WGS) entry which is preliminary data.</text>
</comment>
<keyword evidence="1" id="KW-0378">Hydrolase</keyword>